<accession>M1PFS7</accession>
<dbReference type="HOGENOM" id="CLU_045977_0_0_7"/>
<dbReference type="InterPro" id="IPR053143">
    <property type="entry name" value="Arylsulfate_ST"/>
</dbReference>
<evidence type="ECO:0000313" key="1">
    <source>
        <dbReference type="EMBL" id="AGF78520.1"/>
    </source>
</evidence>
<dbReference type="PANTHER" id="PTHR35340">
    <property type="entry name" value="PQQ ENZYME REPEAT PROTEIN-RELATED"/>
    <property type="match status" value="1"/>
</dbReference>
<dbReference type="SUPFAM" id="SSF63829">
    <property type="entry name" value="Calcium-dependent phosphotriesterase"/>
    <property type="match status" value="1"/>
</dbReference>
<dbReference type="InterPro" id="IPR039535">
    <property type="entry name" value="ASST-like"/>
</dbReference>
<dbReference type="RefSeq" id="WP_015404211.1">
    <property type="nucleotide sequence ID" value="NC_020304.1"/>
</dbReference>
<evidence type="ECO:0000313" key="2">
    <source>
        <dbReference type="Proteomes" id="UP000011721"/>
    </source>
</evidence>
<dbReference type="OrthoDB" id="264813at2"/>
<dbReference type="Proteomes" id="UP000011721">
    <property type="component" value="Chromosome"/>
</dbReference>
<dbReference type="Pfam" id="PF14269">
    <property type="entry name" value="Arylsulfotran_2"/>
    <property type="match status" value="1"/>
</dbReference>
<evidence type="ECO:0008006" key="3">
    <source>
        <dbReference type="Google" id="ProtNLM"/>
    </source>
</evidence>
<organism evidence="1 2">
    <name type="scientific">Desulfocapsa sulfexigens (strain DSM 10523 / SB164P1)</name>
    <dbReference type="NCBI Taxonomy" id="1167006"/>
    <lineage>
        <taxon>Bacteria</taxon>
        <taxon>Pseudomonadati</taxon>
        <taxon>Thermodesulfobacteriota</taxon>
        <taxon>Desulfobulbia</taxon>
        <taxon>Desulfobulbales</taxon>
        <taxon>Desulfocapsaceae</taxon>
        <taxon>Desulfocapsa</taxon>
    </lineage>
</organism>
<proteinExistence type="predicted"/>
<protein>
    <recommendedName>
        <fullName evidence="3">Arylsulfotransferase (ASST)</fullName>
    </recommendedName>
</protein>
<dbReference type="eggNOG" id="COG1520">
    <property type="taxonomic scope" value="Bacteria"/>
</dbReference>
<dbReference type="AlphaFoldDB" id="M1PFS7"/>
<keyword evidence="2" id="KW-1185">Reference proteome</keyword>
<sequence length="446" mass="50083">MPKKSLSKHLDSLSLGLFCLSIAMVLFSCGLAVSEFKLFPYEYIKSGFNLAKSGLLEMVGNEAAALPFYFSETARVDRVLTRSPVLMQQGLTVISGITQQKDFRILVVDDQGNEIHRWSIDPFQIWPDFNHIPEEDQPKSAPGTHVHGVKVIENGDIVFNLERVGLTRMDACGNVVWNFPHRTHHSIDRDDQGNFWVPGQINHYDKEASIPNYHTIFQEFTILKVSSSGKLLEEISIFDLLHNNGLSGLLYMSSIDNWDTVVHGDTLHLNDIEIFSNKMTSGIFQTGDIMISLRNINSVMVFDGATHKLKASSIGQVLRQHDPDFVDGNTVTIFDNNNLLPDVKNPSSRIVLWDTRDNTVNTVFEGSQETPFFTHIMGKHQRLPNGNMLLVESTKGRVVEITGDNEIVWDYMNIIAGGLAGIVDDAQRLPIAMDQKFFSDARESCQ</sequence>
<gene>
    <name evidence="1" type="ordered locus">UWK_01970</name>
</gene>
<reference evidence="2" key="1">
    <citation type="journal article" date="2013" name="Stand. Genomic Sci.">
        <title>Complete genome sequence of Desulfocapsa sulfexigens, a marine deltaproteobacterium specialized in disproportionating inorganic sulfur compounds.</title>
        <authorList>
            <person name="Finster K.W."/>
            <person name="Kjeldsen K.U."/>
            <person name="Kube M."/>
            <person name="Reinhardt R."/>
            <person name="Mussmann M."/>
            <person name="Amann R."/>
            <person name="Schreiber L."/>
        </authorList>
    </citation>
    <scope>NUCLEOTIDE SEQUENCE [LARGE SCALE GENOMIC DNA]</scope>
    <source>
        <strain evidence="2">DSM 10523 / SB164P1</strain>
    </source>
</reference>
<name>M1PFS7_DESSD</name>
<dbReference type="PANTHER" id="PTHR35340:SF5">
    <property type="entry name" value="ASST-DOMAIN-CONTAINING PROTEIN"/>
    <property type="match status" value="1"/>
</dbReference>
<dbReference type="STRING" id="1167006.UWK_01970"/>
<dbReference type="EMBL" id="CP003985">
    <property type="protein sequence ID" value="AGF78520.1"/>
    <property type="molecule type" value="Genomic_DNA"/>
</dbReference>
<dbReference type="PROSITE" id="PS51257">
    <property type="entry name" value="PROKAR_LIPOPROTEIN"/>
    <property type="match status" value="1"/>
</dbReference>
<dbReference type="KEGG" id="dsf:UWK_01970"/>